<dbReference type="Pfam" id="PF00028">
    <property type="entry name" value="Cadherin"/>
    <property type="match status" value="3"/>
</dbReference>
<dbReference type="InterPro" id="IPR002126">
    <property type="entry name" value="Cadherin-like_dom"/>
</dbReference>
<keyword evidence="11" id="KW-0325">Glycoprotein</keyword>
<evidence type="ECO:0000256" key="13">
    <source>
        <dbReference type="SAM" id="MobiDB-lite"/>
    </source>
</evidence>
<feature type="transmembrane region" description="Helical" evidence="14">
    <location>
        <begin position="943"/>
        <end position="968"/>
    </location>
</feature>
<feature type="domain" description="Cadherin" evidence="16">
    <location>
        <begin position="632"/>
        <end position="747"/>
    </location>
</feature>
<dbReference type="CDD" id="cd11304">
    <property type="entry name" value="Cadherin_repeat"/>
    <property type="match status" value="7"/>
</dbReference>
<keyword evidence="10 14" id="KW-0472">Membrane</keyword>
<evidence type="ECO:0000256" key="1">
    <source>
        <dbReference type="ARBA" id="ARBA00004251"/>
    </source>
</evidence>
<dbReference type="OrthoDB" id="6079678at2759"/>
<evidence type="ECO:0000256" key="10">
    <source>
        <dbReference type="ARBA" id="ARBA00023136"/>
    </source>
</evidence>
<evidence type="ECO:0000313" key="19">
    <source>
        <dbReference type="WBParaSite" id="EgrG_000828800"/>
    </source>
</evidence>
<dbReference type="SMART" id="SM00112">
    <property type="entry name" value="CA"/>
    <property type="match status" value="7"/>
</dbReference>
<reference evidence="17 18" key="1">
    <citation type="journal article" date="2013" name="Nature">
        <title>The genomes of four tapeworm species reveal adaptations to parasitism.</title>
        <authorList>
            <person name="Tsai I.J."/>
            <person name="Zarowiecki M."/>
            <person name="Holroyd N."/>
            <person name="Garciarrubio A."/>
            <person name="Sanchez-Flores A."/>
            <person name="Brooks K.L."/>
            <person name="Tracey A."/>
            <person name="Bobes R.J."/>
            <person name="Fragoso G."/>
            <person name="Sciutto E."/>
            <person name="Aslett M."/>
            <person name="Beasley H."/>
            <person name="Bennett H.M."/>
            <person name="Cai J."/>
            <person name="Camicia F."/>
            <person name="Clark R."/>
            <person name="Cucher M."/>
            <person name="De Silva N."/>
            <person name="Day T.A."/>
            <person name="Deplazes P."/>
            <person name="Estrada K."/>
            <person name="Fernandez C."/>
            <person name="Holland P.W."/>
            <person name="Hou J."/>
            <person name="Hu S."/>
            <person name="Huckvale T."/>
            <person name="Hung S.S."/>
            <person name="Kamenetzky L."/>
            <person name="Keane J.A."/>
            <person name="Kiss F."/>
            <person name="Koziol U."/>
            <person name="Lambert O."/>
            <person name="Liu K."/>
            <person name="Luo X."/>
            <person name="Luo Y."/>
            <person name="Macchiaroli N."/>
            <person name="Nichol S."/>
            <person name="Paps J."/>
            <person name="Parkinson J."/>
            <person name="Pouchkina-Stantcheva N."/>
            <person name="Riddiford N."/>
            <person name="Rosenzvit M."/>
            <person name="Salinas G."/>
            <person name="Wasmuth J.D."/>
            <person name="Zamanian M."/>
            <person name="Zheng Y."/>
            <person name="Cai X."/>
            <person name="Soberon X."/>
            <person name="Olson P.D."/>
            <person name="Laclette J.P."/>
            <person name="Brehm K."/>
            <person name="Berriman M."/>
            <person name="Garciarrubio A."/>
            <person name="Bobes R.J."/>
            <person name="Fragoso G."/>
            <person name="Sanchez-Flores A."/>
            <person name="Estrada K."/>
            <person name="Cevallos M.A."/>
            <person name="Morett E."/>
            <person name="Gonzalez V."/>
            <person name="Portillo T."/>
            <person name="Ochoa-Leyva A."/>
            <person name="Jose M.V."/>
            <person name="Sciutto E."/>
            <person name="Landa A."/>
            <person name="Jimenez L."/>
            <person name="Valdes V."/>
            <person name="Carrero J.C."/>
            <person name="Larralde C."/>
            <person name="Morales-Montor J."/>
            <person name="Limon-Lason J."/>
            <person name="Soberon X."/>
            <person name="Laclette J.P."/>
        </authorList>
    </citation>
    <scope>NUCLEOTIDE SEQUENCE [LARGE SCALE GENOMIC DNA]</scope>
</reference>
<dbReference type="PRINTS" id="PR00205">
    <property type="entry name" value="CADHERIN"/>
</dbReference>
<dbReference type="PROSITE" id="PS00232">
    <property type="entry name" value="CADHERIN_1"/>
    <property type="match status" value="2"/>
</dbReference>
<feature type="domain" description="Cadherin" evidence="16">
    <location>
        <begin position="782"/>
        <end position="917"/>
    </location>
</feature>
<feature type="signal peptide" evidence="15">
    <location>
        <begin position="1"/>
        <end position="19"/>
    </location>
</feature>
<evidence type="ECO:0000256" key="9">
    <source>
        <dbReference type="ARBA" id="ARBA00022989"/>
    </source>
</evidence>
<keyword evidence="6" id="KW-0677">Repeat</keyword>
<dbReference type="GO" id="GO:0005509">
    <property type="term" value="F:calcium ion binding"/>
    <property type="evidence" value="ECO:0007669"/>
    <property type="project" value="UniProtKB-UniRule"/>
</dbReference>
<sequence length="1311" mass="144044">MQGLFLLFSSIFLLSLSKGEQLQFQLHYAVRENEPSGHRVGYLDEDLRRQQSLNFSQLCGGGGGCKDLRFRLREPSFHLELDETTALLTTKSIIDFEQLCIGQCRSTLDAYLSVTVNVWQERKLTAFIHVRIQVIDVDDNSVEFPGDIPRPFILCLKEVIYRKGKTIELPRAVDRDVTPKFSSITYRLEFATSQWASMKMVELSVTNDSRPLLVLKEDLDYEDVKEYGFSLVACNPSLQADSPKTVVQEAQLSVVIQVLNINDMEPVFPQSVYTVEVPEDIQPGMVIIELKAIDRDADAVLTYSINSAPGMNLSTPFEVEPDGKVRLRERFDFEQCTDYNLPIRASDGDFTASTRLHIHLLDINDEAPTFIVNPTHLTVEENQPPNIIIGQVVVRDADTFAVNGYLECAEPPEDAERQPLRFERRVESVQSTLESTAVPELHFDLYTRHSLDREEGAAVRLARLVCWDGGGGDSGAEADEVLYGDRSTATAGRSVSLTSTLTISIHVQDKNDNAPIFTQSTFAADLEENNGIRKEILQLTSKDYDTEENAITRYRLTDENADASLFYLNEDTGHLYAMAHFDRETRDTYHLQVVAYDASQNPLEIPGTDHQSISTAMVIVRITDVNDHAPLIQETGELILPENKEPDFLVGQVVATDLDTGVNGEVTFDIVPTDPRAVFNGPQHTQVIGFRMTPNGSIFSTRQFDRETQSRYCFQVQAKDKSSEASLSSTARVCVNILDVNDNSPIIHSIEGPDARYERDSLVQTPPLVGMETIETQYSLASHELPSLRISMNEAPGYCALLIQAVDLDEGENAELRYSLKLAANCTPPSMPTSRFGHNLEKERKENAEREFRQFSPHTFRIDERTGKLLLVRRLSDKELGSYCLGLVVEDQGHPPLKSIQLIELVIEDVPSRGNWLGAGGDGKNSLNHGSFATSYRIEAKNILIVIVLSTVSAFLAAVLISAILCMVRPFHKSRRRRSGDAVLNDGVGCGGTMKLSPFGMEPHTSPTLLMNPRSGALSCSDSATLDGCSAVGEGTWIVGTTGTLISAYDGNEMKSGAFRLQADGMAPIWSPMHMASSDCTFETESLIPIGLPSEIAGNPISSGSTLQRGQHFLLHQSPALGCPLSRGPTVEMVAVSCGQDEQRSDSGRGASDEEAMFQGPFQSILCGCPVASTGKVSGSVTLAADHPGFVGTLPRLETSETPVTPITTTSGIYLCASSLAGQTGTVSTTSAAEERPQRSVSTFVTSEEKENGSLPCSEVPLTLVGNISKTFSLPREGLCMTKSLLDDHTADESANRLCQEIDHLLFDNMI</sequence>
<feature type="domain" description="Cadherin" evidence="16">
    <location>
        <begin position="172"/>
        <end position="268"/>
    </location>
</feature>
<dbReference type="EMBL" id="LK028576">
    <property type="protein sequence ID" value="CDS15883.1"/>
    <property type="molecule type" value="Genomic_DNA"/>
</dbReference>
<evidence type="ECO:0000256" key="7">
    <source>
        <dbReference type="ARBA" id="ARBA00022837"/>
    </source>
</evidence>
<feature type="chain" id="PRO_5036289579" evidence="15">
    <location>
        <begin position="20"/>
        <end position="1311"/>
    </location>
</feature>
<evidence type="ECO:0000256" key="6">
    <source>
        <dbReference type="ARBA" id="ARBA00022737"/>
    </source>
</evidence>
<evidence type="ECO:0000256" key="14">
    <source>
        <dbReference type="SAM" id="Phobius"/>
    </source>
</evidence>
<dbReference type="InterPro" id="IPR015919">
    <property type="entry name" value="Cadherin-like_sf"/>
</dbReference>
<feature type="domain" description="Cadherin" evidence="16">
    <location>
        <begin position="371"/>
        <end position="517"/>
    </location>
</feature>
<evidence type="ECO:0000256" key="5">
    <source>
        <dbReference type="ARBA" id="ARBA00022729"/>
    </source>
</evidence>
<dbReference type="InterPro" id="IPR050174">
    <property type="entry name" value="Protocadherin/Cadherin-CA"/>
</dbReference>
<evidence type="ECO:0000313" key="17">
    <source>
        <dbReference type="EMBL" id="CDS15883.1"/>
    </source>
</evidence>
<feature type="region of interest" description="Disordered" evidence="13">
    <location>
        <begin position="1227"/>
        <end position="1247"/>
    </location>
</feature>
<evidence type="ECO:0000256" key="3">
    <source>
        <dbReference type="ARBA" id="ARBA00022692"/>
    </source>
</evidence>
<evidence type="ECO:0000259" key="16">
    <source>
        <dbReference type="PROSITE" id="PS50268"/>
    </source>
</evidence>
<dbReference type="FunFam" id="2.60.40.60:FF:000092">
    <property type="entry name" value="Protocadherin 8"/>
    <property type="match status" value="2"/>
</dbReference>
<comment type="subcellular location">
    <subcellularLocation>
        <location evidence="1">Cell membrane</location>
        <topology evidence="1">Single-pass type I membrane protein</topology>
    </subcellularLocation>
</comment>
<feature type="domain" description="Cadherin" evidence="16">
    <location>
        <begin position="22"/>
        <end position="153"/>
    </location>
</feature>
<organism evidence="17">
    <name type="scientific">Echinococcus granulosus</name>
    <name type="common">Hydatid tapeworm</name>
    <dbReference type="NCBI Taxonomy" id="6210"/>
    <lineage>
        <taxon>Eukaryota</taxon>
        <taxon>Metazoa</taxon>
        <taxon>Spiralia</taxon>
        <taxon>Lophotrochozoa</taxon>
        <taxon>Platyhelminthes</taxon>
        <taxon>Cestoda</taxon>
        <taxon>Eucestoda</taxon>
        <taxon>Cyclophyllidea</taxon>
        <taxon>Taeniidae</taxon>
        <taxon>Echinococcus</taxon>
        <taxon>Echinococcus granulosus group</taxon>
    </lineage>
</organism>
<keyword evidence="2" id="KW-1003">Cell membrane</keyword>
<feature type="domain" description="Cadherin" evidence="16">
    <location>
        <begin position="518"/>
        <end position="632"/>
    </location>
</feature>
<keyword evidence="8" id="KW-0130">Cell adhesion</keyword>
<protein>
    <submittedName>
        <fullName evidence="17 19">Protocadherin gamma c4</fullName>
    </submittedName>
</protein>
<dbReference type="FunFam" id="2.60.40.60:FF:000123">
    <property type="entry name" value="Protocadherin beta 4"/>
    <property type="match status" value="1"/>
</dbReference>
<dbReference type="PANTHER" id="PTHR24028:SF146">
    <property type="entry name" value="CADHERIN 96CB, ISOFORM D-RELATED"/>
    <property type="match status" value="1"/>
</dbReference>
<evidence type="ECO:0000313" key="18">
    <source>
        <dbReference type="Proteomes" id="UP000492820"/>
    </source>
</evidence>
<evidence type="ECO:0000256" key="4">
    <source>
        <dbReference type="ARBA" id="ARBA00022723"/>
    </source>
</evidence>
<evidence type="ECO:0000256" key="12">
    <source>
        <dbReference type="PROSITE-ProRule" id="PRU00043"/>
    </source>
</evidence>
<dbReference type="Proteomes" id="UP000492820">
    <property type="component" value="Unassembled WGS sequence"/>
</dbReference>
<feature type="domain" description="Cadherin" evidence="16">
    <location>
        <begin position="269"/>
        <end position="370"/>
    </location>
</feature>
<keyword evidence="5 15" id="KW-0732">Signal</keyword>
<dbReference type="SUPFAM" id="SSF49313">
    <property type="entry name" value="Cadherin-like"/>
    <property type="match status" value="5"/>
</dbReference>
<accession>A0A068WBV3</accession>
<dbReference type="GO" id="GO:0005886">
    <property type="term" value="C:plasma membrane"/>
    <property type="evidence" value="ECO:0007669"/>
    <property type="project" value="UniProtKB-SubCell"/>
</dbReference>
<name>A0A068WBV3_ECHGR</name>
<dbReference type="WBParaSite" id="EgrG_000828800">
    <property type="protein sequence ID" value="EgrG_000828800"/>
    <property type="gene ID" value="EgrG_000828800"/>
</dbReference>
<dbReference type="InterPro" id="IPR020894">
    <property type="entry name" value="Cadherin_CS"/>
</dbReference>
<reference evidence="17" key="2">
    <citation type="submission" date="2014-06" db="EMBL/GenBank/DDBJ databases">
        <authorList>
            <person name="Aslett M."/>
        </authorList>
    </citation>
    <scope>NUCLEOTIDE SEQUENCE</scope>
</reference>
<keyword evidence="7 12" id="KW-0106">Calcium</keyword>
<keyword evidence="4" id="KW-0479">Metal-binding</keyword>
<evidence type="ECO:0000256" key="11">
    <source>
        <dbReference type="ARBA" id="ARBA00023180"/>
    </source>
</evidence>
<keyword evidence="3 14" id="KW-0812">Transmembrane</keyword>
<keyword evidence="9 14" id="KW-1133">Transmembrane helix</keyword>
<reference evidence="19" key="3">
    <citation type="submission" date="2020-10" db="UniProtKB">
        <authorList>
            <consortium name="WormBaseParasite"/>
        </authorList>
    </citation>
    <scope>IDENTIFICATION</scope>
</reference>
<dbReference type="Gene3D" id="2.60.40.60">
    <property type="entry name" value="Cadherins"/>
    <property type="match status" value="7"/>
</dbReference>
<proteinExistence type="predicted"/>
<dbReference type="PROSITE" id="PS50268">
    <property type="entry name" value="CADHERIN_2"/>
    <property type="match status" value="7"/>
</dbReference>
<evidence type="ECO:0000256" key="15">
    <source>
        <dbReference type="SAM" id="SignalP"/>
    </source>
</evidence>
<gene>
    <name evidence="17" type="ORF">EgrG_000828800</name>
</gene>
<evidence type="ECO:0000256" key="2">
    <source>
        <dbReference type="ARBA" id="ARBA00022475"/>
    </source>
</evidence>
<dbReference type="PANTHER" id="PTHR24028">
    <property type="entry name" value="CADHERIN-87A"/>
    <property type="match status" value="1"/>
</dbReference>
<dbReference type="GO" id="GO:0007156">
    <property type="term" value="P:homophilic cell adhesion via plasma membrane adhesion molecules"/>
    <property type="evidence" value="ECO:0007669"/>
    <property type="project" value="InterPro"/>
</dbReference>
<evidence type="ECO:0000256" key="8">
    <source>
        <dbReference type="ARBA" id="ARBA00022889"/>
    </source>
</evidence>